<evidence type="ECO:0000256" key="8">
    <source>
        <dbReference type="ARBA" id="ARBA00022692"/>
    </source>
</evidence>
<evidence type="ECO:0000313" key="17">
    <source>
        <dbReference type="Proteomes" id="UP000037751"/>
    </source>
</evidence>
<dbReference type="PANTHER" id="PTHR12317">
    <property type="entry name" value="DIACYLGLYCEROL O-ACYLTRANSFERASE"/>
    <property type="match status" value="1"/>
</dbReference>
<protein>
    <recommendedName>
        <fullName evidence="5">diacylglycerol O-acyltransferase</fullName>
        <ecNumber evidence="5">2.3.1.20</ecNumber>
    </recommendedName>
</protein>
<dbReference type="PANTHER" id="PTHR12317:SF0">
    <property type="entry name" value="ACYLTRANSFERASE"/>
    <property type="match status" value="1"/>
</dbReference>
<evidence type="ECO:0000256" key="5">
    <source>
        <dbReference type="ARBA" id="ARBA00013244"/>
    </source>
</evidence>
<dbReference type="Proteomes" id="UP000037751">
    <property type="component" value="Unassembled WGS sequence"/>
</dbReference>
<evidence type="ECO:0000256" key="1">
    <source>
        <dbReference type="ARBA" id="ARBA00004477"/>
    </source>
</evidence>
<comment type="pathway">
    <text evidence="2">Glycerolipid metabolism; triacylglycerol biosynthesis.</text>
</comment>
<evidence type="ECO:0000256" key="12">
    <source>
        <dbReference type="ARBA" id="ARBA00023098"/>
    </source>
</evidence>
<dbReference type="SUPFAM" id="SSF69593">
    <property type="entry name" value="Glycerol-3-phosphate (1)-acyltransferase"/>
    <property type="match status" value="1"/>
</dbReference>
<dbReference type="GeneID" id="28726759"/>
<proteinExistence type="inferred from homology"/>
<evidence type="ECO:0000256" key="6">
    <source>
        <dbReference type="ARBA" id="ARBA00022516"/>
    </source>
</evidence>
<keyword evidence="17" id="KW-1185">Reference proteome</keyword>
<evidence type="ECO:0000256" key="10">
    <source>
        <dbReference type="ARBA" id="ARBA00022824"/>
    </source>
</evidence>
<evidence type="ECO:0000256" key="3">
    <source>
        <dbReference type="ARBA" id="ARBA00005189"/>
    </source>
</evidence>
<evidence type="ECO:0000256" key="15">
    <source>
        <dbReference type="ARBA" id="ARBA00048109"/>
    </source>
</evidence>
<evidence type="ECO:0000256" key="11">
    <source>
        <dbReference type="ARBA" id="ARBA00022989"/>
    </source>
</evidence>
<dbReference type="OrthoDB" id="264532at2759"/>
<dbReference type="CDD" id="cd07987">
    <property type="entry name" value="LPLAT_MGAT-like"/>
    <property type="match status" value="1"/>
</dbReference>
<keyword evidence="7 16" id="KW-0808">Transferase</keyword>
<dbReference type="RefSeq" id="XP_017990276.1">
    <property type="nucleotide sequence ID" value="XM_018134884.1"/>
</dbReference>
<comment type="caution">
    <text evidence="16">The sequence shown here is derived from an EMBL/GenBank/DDBJ whole genome shotgun (WGS) entry which is preliminary data.</text>
</comment>
<dbReference type="GO" id="GO:0004144">
    <property type="term" value="F:diacylglycerol O-acyltransferase activity"/>
    <property type="evidence" value="ECO:0007669"/>
    <property type="project" value="UniProtKB-EC"/>
</dbReference>
<dbReference type="GO" id="GO:0006071">
    <property type="term" value="P:glycerol metabolic process"/>
    <property type="evidence" value="ECO:0007669"/>
    <property type="project" value="UniProtKB-KW"/>
</dbReference>
<dbReference type="EMBL" id="LGAV01000010">
    <property type="protein sequence ID" value="KOS12644.1"/>
    <property type="molecule type" value="Genomic_DNA"/>
</dbReference>
<evidence type="ECO:0000313" key="16">
    <source>
        <dbReference type="EMBL" id="KOS12644.1"/>
    </source>
</evidence>
<organism evidence="16 17">
    <name type="scientific">Malassezia pachydermatis</name>
    <dbReference type="NCBI Taxonomy" id="77020"/>
    <lineage>
        <taxon>Eukaryota</taxon>
        <taxon>Fungi</taxon>
        <taxon>Dikarya</taxon>
        <taxon>Basidiomycota</taxon>
        <taxon>Ustilaginomycotina</taxon>
        <taxon>Malasseziomycetes</taxon>
        <taxon>Malasseziales</taxon>
        <taxon>Malasseziaceae</taxon>
        <taxon>Malassezia</taxon>
    </lineage>
</organism>
<comment type="subcellular location">
    <subcellularLocation>
        <location evidence="1">Endoplasmic reticulum membrane</location>
        <topology evidence="1">Multi-pass membrane protein</topology>
    </subcellularLocation>
</comment>
<keyword evidence="8" id="KW-0812">Transmembrane</keyword>
<dbReference type="VEuPathDB" id="FungiDB:Malapachy_0363"/>
<evidence type="ECO:0000256" key="2">
    <source>
        <dbReference type="ARBA" id="ARBA00004771"/>
    </source>
</evidence>
<gene>
    <name evidence="16" type="ORF">Malapachy_0363</name>
</gene>
<evidence type="ECO:0000256" key="4">
    <source>
        <dbReference type="ARBA" id="ARBA00005420"/>
    </source>
</evidence>
<dbReference type="EC" id="2.3.1.20" evidence="5"/>
<reference evidence="16 17" key="1">
    <citation type="submission" date="2015-07" db="EMBL/GenBank/DDBJ databases">
        <title>Draft Genome Sequence of Malassezia furfur CBS1878 and Malassezia pachydermatis CBS1879.</title>
        <authorList>
            <person name="Triana S."/>
            <person name="Ohm R."/>
            <person name="Gonzalez A."/>
            <person name="DeCock H."/>
            <person name="Restrepo S."/>
            <person name="Celis A."/>
        </authorList>
    </citation>
    <scope>NUCLEOTIDE SEQUENCE [LARGE SCALE GENOMIC DNA]</scope>
    <source>
        <strain evidence="16 17">CBS 1879</strain>
    </source>
</reference>
<keyword evidence="13" id="KW-0472">Membrane</keyword>
<comment type="similarity">
    <text evidence="4">Belongs to the diacylglycerol acyltransferase family.</text>
</comment>
<comment type="catalytic activity">
    <reaction evidence="15">
        <text>an acyl-CoA + a 1,2-diacyl-sn-glycerol = a triacyl-sn-glycerol + CoA</text>
        <dbReference type="Rhea" id="RHEA:10868"/>
        <dbReference type="ChEBI" id="CHEBI:17815"/>
        <dbReference type="ChEBI" id="CHEBI:57287"/>
        <dbReference type="ChEBI" id="CHEBI:58342"/>
        <dbReference type="ChEBI" id="CHEBI:64615"/>
        <dbReference type="EC" id="2.3.1.20"/>
    </reaction>
</comment>
<accession>A0A0M8MR44</accession>
<dbReference type="GO" id="GO:0005789">
    <property type="term" value="C:endoplasmic reticulum membrane"/>
    <property type="evidence" value="ECO:0007669"/>
    <property type="project" value="UniProtKB-SubCell"/>
</dbReference>
<keyword evidence="12" id="KW-0443">Lipid metabolism</keyword>
<keyword evidence="11" id="KW-1133">Transmembrane helix</keyword>
<evidence type="ECO:0000256" key="14">
    <source>
        <dbReference type="ARBA" id="ARBA00023315"/>
    </source>
</evidence>
<keyword evidence="10" id="KW-0256">Endoplasmic reticulum</keyword>
<evidence type="ECO:0000256" key="7">
    <source>
        <dbReference type="ARBA" id="ARBA00022679"/>
    </source>
</evidence>
<evidence type="ECO:0000256" key="13">
    <source>
        <dbReference type="ARBA" id="ARBA00023136"/>
    </source>
</evidence>
<name>A0A0M8MR44_9BASI</name>
<keyword evidence="14 16" id="KW-0012">Acyltransferase</keyword>
<dbReference type="GO" id="GO:0019432">
    <property type="term" value="P:triglyceride biosynthetic process"/>
    <property type="evidence" value="ECO:0007669"/>
    <property type="project" value="TreeGrafter"/>
</dbReference>
<dbReference type="InterPro" id="IPR007130">
    <property type="entry name" value="DAGAT"/>
</dbReference>
<keyword evidence="6" id="KW-0444">Lipid biosynthesis</keyword>
<comment type="pathway">
    <text evidence="3">Lipid metabolism.</text>
</comment>
<dbReference type="STRING" id="77020.A0A0M8MR44"/>
<dbReference type="AlphaFoldDB" id="A0A0M8MR44"/>
<sequence length="280" mass="32053">MTFLFFDKAPENGGRSVLWMRKLFLFRWFVKYFPISLHKTVDLDPSRRYLMGYHPHGIFGLGCVSALASHACDFPVKFPGIKTHILTLNSNFIVPFYRDYLMAAGFCSVSRKSCENILRQKAGNAIVIVIGGAQESLAAHAGHMDLTLRRRFGFVKVAMHTGADLVPVIGFGENDILGQAENRKGSWLYWYQQKIKAAAGFTMPIFFGRGFLHKYYGWLPYRRPIDVVIGKPIPVPHCANPTQEQIQEVHDRYVEALIELWNENKDKYAPLRLEELRLID</sequence>
<keyword evidence="9" id="KW-0319">Glycerol metabolism</keyword>
<dbReference type="Pfam" id="PF03982">
    <property type="entry name" value="DAGAT"/>
    <property type="match status" value="1"/>
</dbReference>
<evidence type="ECO:0000256" key="9">
    <source>
        <dbReference type="ARBA" id="ARBA00022798"/>
    </source>
</evidence>